<sequence>MERRTSLQYYGRTQQRKPFWKVSGFTSGLIPSKEIFTEKIGIADSFVLGEAAPCSYYFCSPAALDPLPGCVAQMWCGCCSADGGIGAIYFQAFCPVSTTYPATNPPFVLGVDRSKTSVGQLDQMTANGFHTEVGQNDWNPASKLFERGALNQFVVPREAL</sequence>
<reference evidence="1 2" key="1">
    <citation type="submission" date="2016-07" db="EMBL/GenBank/DDBJ databases">
        <title>Pervasive Adenine N6-methylation of Active Genes in Fungi.</title>
        <authorList>
            <consortium name="DOE Joint Genome Institute"/>
            <person name="Mondo S.J."/>
            <person name="Dannebaum R.O."/>
            <person name="Kuo R.C."/>
            <person name="Labutti K."/>
            <person name="Haridas S."/>
            <person name="Kuo A."/>
            <person name="Salamov A."/>
            <person name="Ahrendt S.R."/>
            <person name="Lipzen A."/>
            <person name="Sullivan W."/>
            <person name="Andreopoulos W.B."/>
            <person name="Clum A."/>
            <person name="Lindquist E."/>
            <person name="Daum C."/>
            <person name="Ramamoorthy G.K."/>
            <person name="Gryganskyi A."/>
            <person name="Culley D."/>
            <person name="Magnuson J.K."/>
            <person name="James T.Y."/>
            <person name="O'Malley M.A."/>
            <person name="Stajich J.E."/>
            <person name="Spatafora J.W."/>
            <person name="Visel A."/>
            <person name="Grigoriev I.V."/>
        </authorList>
    </citation>
    <scope>NUCLEOTIDE SEQUENCE [LARGE SCALE GENOMIC DNA]</scope>
    <source>
        <strain evidence="1 2">CBS 129021</strain>
    </source>
</reference>
<accession>A0A1Y2E8D0</accession>
<proteinExistence type="predicted"/>
<evidence type="ECO:0000313" key="2">
    <source>
        <dbReference type="Proteomes" id="UP000193689"/>
    </source>
</evidence>
<comment type="caution">
    <text evidence="1">The sequence shown here is derived from an EMBL/GenBank/DDBJ whole genome shotgun (WGS) entry which is preliminary data.</text>
</comment>
<name>A0A1Y2E8D0_9PEZI</name>
<organism evidence="1 2">
    <name type="scientific">Pseudomassariella vexata</name>
    <dbReference type="NCBI Taxonomy" id="1141098"/>
    <lineage>
        <taxon>Eukaryota</taxon>
        <taxon>Fungi</taxon>
        <taxon>Dikarya</taxon>
        <taxon>Ascomycota</taxon>
        <taxon>Pezizomycotina</taxon>
        <taxon>Sordariomycetes</taxon>
        <taxon>Xylariomycetidae</taxon>
        <taxon>Amphisphaeriales</taxon>
        <taxon>Pseudomassariaceae</taxon>
        <taxon>Pseudomassariella</taxon>
    </lineage>
</organism>
<dbReference type="EMBL" id="MCFJ01000004">
    <property type="protein sequence ID" value="ORY67536.1"/>
    <property type="molecule type" value="Genomic_DNA"/>
</dbReference>
<keyword evidence="2" id="KW-1185">Reference proteome</keyword>
<dbReference type="Proteomes" id="UP000193689">
    <property type="component" value="Unassembled WGS sequence"/>
</dbReference>
<evidence type="ECO:0000313" key="1">
    <source>
        <dbReference type="EMBL" id="ORY67536.1"/>
    </source>
</evidence>
<dbReference type="AlphaFoldDB" id="A0A1Y2E8D0"/>
<dbReference type="RefSeq" id="XP_040718160.1">
    <property type="nucleotide sequence ID" value="XM_040853772.1"/>
</dbReference>
<dbReference type="GeneID" id="63769984"/>
<protein>
    <submittedName>
        <fullName evidence="1">Uncharacterized protein</fullName>
    </submittedName>
</protein>
<gene>
    <name evidence="1" type="ORF">BCR38DRAFT_159774</name>
</gene>
<dbReference type="InParanoid" id="A0A1Y2E8D0"/>